<dbReference type="SUPFAM" id="SSF81321">
    <property type="entry name" value="Family A G protein-coupled receptor-like"/>
    <property type="match status" value="1"/>
</dbReference>
<dbReference type="KEGG" id="aten:116301821"/>
<evidence type="ECO:0000313" key="14">
    <source>
        <dbReference type="RefSeq" id="XP_031566808.1"/>
    </source>
</evidence>
<sequence length="357" mass="40344">MNGSSFRWTRRAKHPSTIQVDVSGLITILLEAATFVGNVLPALAVFFIKKARNRTVTDYFVGALAVNDLFSVAIPLGLGIPTLLMGHWVGTKLGCQLYQVGIFWFQINAMLLVTSMSLDRYLALIKPVYYRRAVIRKIHRVKVLIGILCCTALVISSMPLMKLANNGIRVPFTYCPCIFISKASTFQERIYPSFVLILGSSTLVIVFVCNFVVIKVLKDFKGRFPRGSLSFESSCTGRLDRPSVVVFSKLVFVLGTLFYLTWTPVMVLLLLNQLDQEINELTAVYALSSLTINSLLHPLVYGIFSIQFRQSYWKILRLLVPCLGVHPPCNRHRHHRMSKRCVLRETLRLEKTQELAP</sequence>
<feature type="domain" description="G-protein coupled receptors family 1 profile" evidence="11">
    <location>
        <begin position="37"/>
        <end position="301"/>
    </location>
</feature>
<dbReference type="AlphaFoldDB" id="A0A6P8IJ81"/>
<dbReference type="Pfam" id="PF00001">
    <property type="entry name" value="7tm_1"/>
    <property type="match status" value="1"/>
</dbReference>
<dbReference type="GeneID" id="116301821"/>
<feature type="transmembrane region" description="Helical" evidence="10">
    <location>
        <begin position="143"/>
        <end position="161"/>
    </location>
</feature>
<evidence type="ECO:0000256" key="5">
    <source>
        <dbReference type="ARBA" id="ARBA00023040"/>
    </source>
</evidence>
<dbReference type="Proteomes" id="UP000515163">
    <property type="component" value="Unplaced"/>
</dbReference>
<evidence type="ECO:0000256" key="7">
    <source>
        <dbReference type="ARBA" id="ARBA00023170"/>
    </source>
</evidence>
<dbReference type="InterPro" id="IPR000276">
    <property type="entry name" value="GPCR_Rhodpsn"/>
</dbReference>
<dbReference type="Gene3D" id="1.20.1070.10">
    <property type="entry name" value="Rhodopsin 7-helix transmembrane proteins"/>
    <property type="match status" value="1"/>
</dbReference>
<evidence type="ECO:0000256" key="8">
    <source>
        <dbReference type="ARBA" id="ARBA00023180"/>
    </source>
</evidence>
<organism evidence="12 13">
    <name type="scientific">Actinia tenebrosa</name>
    <name type="common">Australian red waratah sea anemone</name>
    <dbReference type="NCBI Taxonomy" id="6105"/>
    <lineage>
        <taxon>Eukaryota</taxon>
        <taxon>Metazoa</taxon>
        <taxon>Cnidaria</taxon>
        <taxon>Anthozoa</taxon>
        <taxon>Hexacorallia</taxon>
        <taxon>Actiniaria</taxon>
        <taxon>Actiniidae</taxon>
        <taxon>Actinia</taxon>
    </lineage>
</organism>
<gene>
    <name evidence="13 14" type="primary">LOC116301821</name>
</gene>
<feature type="transmembrane region" description="Helical" evidence="10">
    <location>
        <begin position="194"/>
        <end position="217"/>
    </location>
</feature>
<dbReference type="PANTHER" id="PTHR11866:SF42">
    <property type="entry name" value="G-PROTEIN COUPLED RECEPTORS FAMILY 1 PROFILE DOMAIN-CONTAINING PROTEIN"/>
    <property type="match status" value="1"/>
</dbReference>
<name>A0A6P8IJ81_ACTTE</name>
<comment type="subcellular location">
    <subcellularLocation>
        <location evidence="1">Cell membrane</location>
        <topology evidence="1">Multi-pass membrane protein</topology>
    </subcellularLocation>
</comment>
<accession>A0A6P8IJ81</accession>
<keyword evidence="8" id="KW-0325">Glycoprotein</keyword>
<feature type="transmembrane region" description="Helical" evidence="10">
    <location>
        <begin position="100"/>
        <end position="122"/>
    </location>
</feature>
<keyword evidence="6 10" id="KW-0472">Membrane</keyword>
<reference evidence="13 14" key="1">
    <citation type="submission" date="2025-04" db="UniProtKB">
        <authorList>
            <consortium name="RefSeq"/>
        </authorList>
    </citation>
    <scope>IDENTIFICATION</scope>
    <source>
        <tissue evidence="13 14">Tentacle</tissue>
    </source>
</reference>
<keyword evidence="2" id="KW-1003">Cell membrane</keyword>
<dbReference type="RefSeq" id="XP_031566807.1">
    <property type="nucleotide sequence ID" value="XM_031710947.1"/>
</dbReference>
<proteinExistence type="predicted"/>
<feature type="transmembrane region" description="Helical" evidence="10">
    <location>
        <begin position="25"/>
        <end position="47"/>
    </location>
</feature>
<dbReference type="CDD" id="cd00637">
    <property type="entry name" value="7tm_classA_rhodopsin-like"/>
    <property type="match status" value="1"/>
</dbReference>
<dbReference type="PROSITE" id="PS50262">
    <property type="entry name" value="G_PROTEIN_RECEP_F1_2"/>
    <property type="match status" value="1"/>
</dbReference>
<feature type="transmembrane region" description="Helical" evidence="10">
    <location>
        <begin position="59"/>
        <end position="80"/>
    </location>
</feature>
<keyword evidence="5" id="KW-0297">G-protein coupled receptor</keyword>
<evidence type="ECO:0000256" key="1">
    <source>
        <dbReference type="ARBA" id="ARBA00004651"/>
    </source>
</evidence>
<evidence type="ECO:0000256" key="2">
    <source>
        <dbReference type="ARBA" id="ARBA00022475"/>
    </source>
</evidence>
<dbReference type="PRINTS" id="PR00237">
    <property type="entry name" value="GPCRRHODOPSN"/>
</dbReference>
<dbReference type="GO" id="GO:0004930">
    <property type="term" value="F:G protein-coupled receptor activity"/>
    <property type="evidence" value="ECO:0007669"/>
    <property type="project" value="UniProtKB-KW"/>
</dbReference>
<evidence type="ECO:0000313" key="12">
    <source>
        <dbReference type="Proteomes" id="UP000515163"/>
    </source>
</evidence>
<feature type="transmembrane region" description="Helical" evidence="10">
    <location>
        <begin position="283"/>
        <end position="304"/>
    </location>
</feature>
<evidence type="ECO:0000256" key="9">
    <source>
        <dbReference type="ARBA" id="ARBA00023224"/>
    </source>
</evidence>
<dbReference type="InterPro" id="IPR017452">
    <property type="entry name" value="GPCR_Rhodpsn_7TM"/>
</dbReference>
<evidence type="ECO:0000313" key="13">
    <source>
        <dbReference type="RefSeq" id="XP_031566807.1"/>
    </source>
</evidence>
<keyword evidence="7" id="KW-0675">Receptor</keyword>
<evidence type="ECO:0000256" key="6">
    <source>
        <dbReference type="ARBA" id="ARBA00023136"/>
    </source>
</evidence>
<evidence type="ECO:0000256" key="10">
    <source>
        <dbReference type="SAM" id="Phobius"/>
    </source>
</evidence>
<dbReference type="PANTHER" id="PTHR11866">
    <property type="entry name" value="G-PROTEIN COUPLED RECEPTOR FAMILY 1 MEMBER"/>
    <property type="match status" value="1"/>
</dbReference>
<keyword evidence="4 10" id="KW-1133">Transmembrane helix</keyword>
<evidence type="ECO:0000259" key="11">
    <source>
        <dbReference type="PROSITE" id="PS50262"/>
    </source>
</evidence>
<keyword evidence="9" id="KW-0807">Transducer</keyword>
<evidence type="ECO:0000256" key="3">
    <source>
        <dbReference type="ARBA" id="ARBA00022692"/>
    </source>
</evidence>
<evidence type="ECO:0000256" key="4">
    <source>
        <dbReference type="ARBA" id="ARBA00022989"/>
    </source>
</evidence>
<feature type="transmembrane region" description="Helical" evidence="10">
    <location>
        <begin position="250"/>
        <end position="271"/>
    </location>
</feature>
<keyword evidence="3 10" id="KW-0812">Transmembrane</keyword>
<protein>
    <submittedName>
        <fullName evidence="13 14">Adenosine receptor A3-like</fullName>
    </submittedName>
</protein>
<dbReference type="OrthoDB" id="5959154at2759"/>
<dbReference type="GO" id="GO:0005886">
    <property type="term" value="C:plasma membrane"/>
    <property type="evidence" value="ECO:0007669"/>
    <property type="project" value="UniProtKB-SubCell"/>
</dbReference>
<keyword evidence="12" id="KW-1185">Reference proteome</keyword>
<dbReference type="RefSeq" id="XP_031566808.1">
    <property type="nucleotide sequence ID" value="XM_031710948.1"/>
</dbReference>
<dbReference type="InterPro" id="IPR008365">
    <property type="entry name" value="Prostanoid_rcpt"/>
</dbReference>